<evidence type="ECO:0000256" key="1">
    <source>
        <dbReference type="SAM" id="MobiDB-lite"/>
    </source>
</evidence>
<proteinExistence type="predicted"/>
<accession>A0A915JSF7</accession>
<evidence type="ECO:0000313" key="3">
    <source>
        <dbReference type="WBParaSite" id="nRc.2.0.1.t29009-RA"/>
    </source>
</evidence>
<dbReference type="Proteomes" id="UP000887565">
    <property type="component" value="Unplaced"/>
</dbReference>
<dbReference type="AlphaFoldDB" id="A0A915JSF7"/>
<reference evidence="3" key="1">
    <citation type="submission" date="2022-11" db="UniProtKB">
        <authorList>
            <consortium name="WormBaseParasite"/>
        </authorList>
    </citation>
    <scope>IDENTIFICATION</scope>
</reference>
<organism evidence="2 3">
    <name type="scientific">Romanomermis culicivorax</name>
    <name type="common">Nematode worm</name>
    <dbReference type="NCBI Taxonomy" id="13658"/>
    <lineage>
        <taxon>Eukaryota</taxon>
        <taxon>Metazoa</taxon>
        <taxon>Ecdysozoa</taxon>
        <taxon>Nematoda</taxon>
        <taxon>Enoplea</taxon>
        <taxon>Dorylaimia</taxon>
        <taxon>Mermithida</taxon>
        <taxon>Mermithoidea</taxon>
        <taxon>Mermithidae</taxon>
        <taxon>Romanomermis</taxon>
    </lineage>
</organism>
<name>A0A915JSF7_ROMCU</name>
<evidence type="ECO:0000313" key="2">
    <source>
        <dbReference type="Proteomes" id="UP000887565"/>
    </source>
</evidence>
<feature type="region of interest" description="Disordered" evidence="1">
    <location>
        <begin position="1"/>
        <end position="22"/>
    </location>
</feature>
<keyword evidence="2" id="KW-1185">Reference proteome</keyword>
<protein>
    <submittedName>
        <fullName evidence="3">Uncharacterized protein</fullName>
    </submittedName>
</protein>
<dbReference type="WBParaSite" id="nRc.2.0.1.t29009-RA">
    <property type="protein sequence ID" value="nRc.2.0.1.t29009-RA"/>
    <property type="gene ID" value="nRc.2.0.1.g29009"/>
</dbReference>
<sequence>MTNCVSATGVGPERYSPESYDAGKKTMKQATCKDKLFNEHRKRLKSGHGCVFSTFQGYAKTF</sequence>